<gene>
    <name evidence="1" type="ORF">SAMN02745114_00326</name>
</gene>
<accession>A0A1T4K839</accession>
<evidence type="ECO:0000313" key="1">
    <source>
        <dbReference type="EMBL" id="SJZ38571.1"/>
    </source>
</evidence>
<dbReference type="Proteomes" id="UP000190657">
    <property type="component" value="Unassembled WGS sequence"/>
</dbReference>
<dbReference type="STRING" id="290054.SAMN02745114_00326"/>
<dbReference type="RefSeq" id="WP_078767832.1">
    <property type="nucleotide sequence ID" value="NZ_FUWW01000003.1"/>
</dbReference>
<protein>
    <submittedName>
        <fullName evidence="1">Uncharacterized protein</fullName>
    </submittedName>
</protein>
<name>A0A1T4K839_9FIRM</name>
<proteinExistence type="predicted"/>
<evidence type="ECO:0000313" key="2">
    <source>
        <dbReference type="Proteomes" id="UP000190657"/>
    </source>
</evidence>
<keyword evidence="2" id="KW-1185">Reference proteome</keyword>
<reference evidence="1 2" key="1">
    <citation type="submission" date="2017-02" db="EMBL/GenBank/DDBJ databases">
        <authorList>
            <person name="Peterson S.W."/>
        </authorList>
    </citation>
    <scope>NUCLEOTIDE SEQUENCE [LARGE SCALE GENOMIC DNA]</scope>
    <source>
        <strain evidence="1 2">ATCC 51222</strain>
    </source>
</reference>
<dbReference type="EMBL" id="FUWW01000003">
    <property type="protein sequence ID" value="SJZ38571.1"/>
    <property type="molecule type" value="Genomic_DNA"/>
</dbReference>
<dbReference type="AlphaFoldDB" id="A0A1T4K839"/>
<organism evidence="1 2">
    <name type="scientific">Eubacterium coprostanoligenes</name>
    <dbReference type="NCBI Taxonomy" id="290054"/>
    <lineage>
        <taxon>Bacteria</taxon>
        <taxon>Bacillati</taxon>
        <taxon>Bacillota</taxon>
        <taxon>Clostridia</taxon>
        <taxon>Eubacteriales</taxon>
        <taxon>Eubacteriaceae</taxon>
        <taxon>Eubacterium</taxon>
    </lineage>
</organism>
<sequence>MPKTIPILITNRNILVKEKDENKFVAFNMPGIEDIPNIPFYHQFASKISECQYYFKEFMLKLYGKKVSKYVFAIIVPDDTTALEHIFLNEFFLHSDTCKAVAQTTMGQTLSKAHTRYISLSRSNRNIILQYVSNNEVLAEKQYDTNSFDPKQIKEDAKRLHIDVEYSGAPIYINNFNMNMDDFLDMGQVVTTKDFLDKIAQVDVEKA</sequence>